<dbReference type="EnsemblPlants" id="Solyc02g086408.1.1">
    <property type="protein sequence ID" value="Solyc02g086408.1.1"/>
    <property type="gene ID" value="Solyc02g086408.1"/>
</dbReference>
<proteinExistence type="predicted"/>
<evidence type="ECO:0000313" key="1">
    <source>
        <dbReference type="EnsemblPlants" id="Solyc02g086408.1.1"/>
    </source>
</evidence>
<sequence length="235" mass="26257">MTGNNATLCRKYTRAGRAYILEPFTTLKKVSCILYVKLTDVDLLEDIQRGFAFDTPANSRIFPVLFACNEDELLCSCASPSPCCCCPMVGIHPSSLNKLNASFQDKEISFSISVYCPVKEKRKTNLAMEVGNAALALLIFVLFKRVETQELSRILFYIPFVSKGINLPPLGSDVPCILGVSLSDMDLLELLQQFIPPPSPDHPFHDILPLPLFLLLVRSLLCFIHNEDLEVFILL</sequence>
<name>A0A3Q7F857_SOLLC</name>
<dbReference type="Proteomes" id="UP000004994">
    <property type="component" value="Chromosome 2"/>
</dbReference>
<dbReference type="Gramene" id="Solyc02g086408.1.1">
    <property type="protein sequence ID" value="Solyc02g086408.1.1"/>
    <property type="gene ID" value="Solyc02g086408.1"/>
</dbReference>
<organism evidence="1">
    <name type="scientific">Solanum lycopersicum</name>
    <name type="common">Tomato</name>
    <name type="synonym">Lycopersicon esculentum</name>
    <dbReference type="NCBI Taxonomy" id="4081"/>
    <lineage>
        <taxon>Eukaryota</taxon>
        <taxon>Viridiplantae</taxon>
        <taxon>Streptophyta</taxon>
        <taxon>Embryophyta</taxon>
        <taxon>Tracheophyta</taxon>
        <taxon>Spermatophyta</taxon>
        <taxon>Magnoliopsida</taxon>
        <taxon>eudicotyledons</taxon>
        <taxon>Gunneridae</taxon>
        <taxon>Pentapetalae</taxon>
        <taxon>asterids</taxon>
        <taxon>lamiids</taxon>
        <taxon>Solanales</taxon>
        <taxon>Solanaceae</taxon>
        <taxon>Solanoideae</taxon>
        <taxon>Solaneae</taxon>
        <taxon>Solanum</taxon>
        <taxon>Solanum subgen. Lycopersicon</taxon>
    </lineage>
</organism>
<dbReference type="AlphaFoldDB" id="A0A3Q7F857"/>
<keyword evidence="2" id="KW-1185">Reference proteome</keyword>
<accession>A0A3Q7F857</accession>
<evidence type="ECO:0000313" key="2">
    <source>
        <dbReference type="Proteomes" id="UP000004994"/>
    </source>
</evidence>
<reference evidence="1" key="1">
    <citation type="journal article" date="2012" name="Nature">
        <title>The tomato genome sequence provides insights into fleshy fruit evolution.</title>
        <authorList>
            <consortium name="Tomato Genome Consortium"/>
        </authorList>
    </citation>
    <scope>NUCLEOTIDE SEQUENCE [LARGE SCALE GENOMIC DNA]</scope>
    <source>
        <strain evidence="1">cv. Heinz 1706</strain>
    </source>
</reference>
<reference evidence="1" key="2">
    <citation type="submission" date="2019-01" db="UniProtKB">
        <authorList>
            <consortium name="EnsemblPlants"/>
        </authorList>
    </citation>
    <scope>IDENTIFICATION</scope>
    <source>
        <strain evidence="1">cv. Heinz 1706</strain>
    </source>
</reference>
<protein>
    <submittedName>
        <fullName evidence="1">Uncharacterized protein</fullName>
    </submittedName>
</protein>
<dbReference type="InParanoid" id="A0A3Q7F857"/>